<accession>A0A383EVB7</accession>
<sequence length="194" mass="22205">MIAGIIAARVSSLRLPGKVLLKICGKTTLELMIERVKRSKTIDKIIIATSTNNQNDIIEKICNEIEIECIRGPEEDLLARYKIVSDKIKPNIIVKMGADSTLIDPLVIDQVVNTFLNGDYDYVSNYGIPKTYPEGCTADVYTADTLNEAFQEAKKPSEREHINPYIWSRPEKYRSFRVDYKKDLSNYRLSLDYY</sequence>
<dbReference type="GO" id="GO:0005829">
    <property type="term" value="C:cytosol"/>
    <property type="evidence" value="ECO:0007669"/>
    <property type="project" value="TreeGrafter"/>
</dbReference>
<organism evidence="1">
    <name type="scientific">marine metagenome</name>
    <dbReference type="NCBI Taxonomy" id="408172"/>
    <lineage>
        <taxon>unclassified sequences</taxon>
        <taxon>metagenomes</taxon>
        <taxon>ecological metagenomes</taxon>
    </lineage>
</organism>
<dbReference type="Pfam" id="PF02348">
    <property type="entry name" value="CTP_transf_3"/>
    <property type="match status" value="1"/>
</dbReference>
<dbReference type="AlphaFoldDB" id="A0A383EVB7"/>
<proteinExistence type="predicted"/>
<dbReference type="PANTHER" id="PTHR42866:SF1">
    <property type="entry name" value="SPORE COAT POLYSACCHARIDE BIOSYNTHESIS PROTEIN SPSF"/>
    <property type="match status" value="1"/>
</dbReference>
<reference evidence="1" key="1">
    <citation type="submission" date="2018-05" db="EMBL/GenBank/DDBJ databases">
        <authorList>
            <person name="Lanie J.A."/>
            <person name="Ng W.-L."/>
            <person name="Kazmierczak K.M."/>
            <person name="Andrzejewski T.M."/>
            <person name="Davidsen T.M."/>
            <person name="Wayne K.J."/>
            <person name="Tettelin H."/>
            <person name="Glass J.I."/>
            <person name="Rusch D."/>
            <person name="Podicherti R."/>
            <person name="Tsui H.-C.T."/>
            <person name="Winkler M.E."/>
        </authorList>
    </citation>
    <scope>NUCLEOTIDE SEQUENCE</scope>
</reference>
<feature type="non-terminal residue" evidence="1">
    <location>
        <position position="194"/>
    </location>
</feature>
<dbReference type="Gene3D" id="3.90.550.10">
    <property type="entry name" value="Spore Coat Polysaccharide Biosynthesis Protein SpsA, Chain A"/>
    <property type="match status" value="1"/>
</dbReference>
<dbReference type="InterPro" id="IPR003329">
    <property type="entry name" value="Cytidylyl_trans"/>
</dbReference>
<dbReference type="SUPFAM" id="SSF53448">
    <property type="entry name" value="Nucleotide-diphospho-sugar transferases"/>
    <property type="match status" value="1"/>
</dbReference>
<dbReference type="InterPro" id="IPR029044">
    <property type="entry name" value="Nucleotide-diphossugar_trans"/>
</dbReference>
<gene>
    <name evidence="1" type="ORF">METZ01_LOCUS513565</name>
</gene>
<protein>
    <recommendedName>
        <fullName evidence="2">Acylneuraminate cytidylyltransferase</fullName>
    </recommendedName>
</protein>
<evidence type="ECO:0008006" key="2">
    <source>
        <dbReference type="Google" id="ProtNLM"/>
    </source>
</evidence>
<dbReference type="PANTHER" id="PTHR42866">
    <property type="entry name" value="3-DEOXY-MANNO-OCTULOSONATE CYTIDYLYLTRANSFERASE"/>
    <property type="match status" value="1"/>
</dbReference>
<dbReference type="EMBL" id="UINC01229119">
    <property type="protein sequence ID" value="SVE60711.1"/>
    <property type="molecule type" value="Genomic_DNA"/>
</dbReference>
<name>A0A383EVB7_9ZZZZ</name>
<evidence type="ECO:0000313" key="1">
    <source>
        <dbReference type="EMBL" id="SVE60711.1"/>
    </source>
</evidence>